<dbReference type="GeneID" id="8444716"/>
<dbReference type="HOGENOM" id="CLU_2656309_0_0_1"/>
<dbReference type="AlphaFoldDB" id="C4JM76"/>
<organism evidence="1 2">
    <name type="scientific">Uncinocarpus reesii (strain UAMH 1704)</name>
    <dbReference type="NCBI Taxonomy" id="336963"/>
    <lineage>
        <taxon>Eukaryota</taxon>
        <taxon>Fungi</taxon>
        <taxon>Dikarya</taxon>
        <taxon>Ascomycota</taxon>
        <taxon>Pezizomycotina</taxon>
        <taxon>Eurotiomycetes</taxon>
        <taxon>Eurotiomycetidae</taxon>
        <taxon>Onygenales</taxon>
        <taxon>Onygenaceae</taxon>
        <taxon>Uncinocarpus</taxon>
    </lineage>
</organism>
<dbReference type="KEGG" id="ure:UREG_03934"/>
<dbReference type="EMBL" id="CH476616">
    <property type="protein sequence ID" value="EEP79088.1"/>
    <property type="molecule type" value="Genomic_DNA"/>
</dbReference>
<name>C4JM76_UNCRE</name>
<reference evidence="2" key="1">
    <citation type="journal article" date="2009" name="Genome Res.">
        <title>Comparative genomic analyses of the human fungal pathogens Coccidioides and their relatives.</title>
        <authorList>
            <person name="Sharpton T.J."/>
            <person name="Stajich J.E."/>
            <person name="Rounsley S.D."/>
            <person name="Gardner M.J."/>
            <person name="Wortman J.R."/>
            <person name="Jordar V.S."/>
            <person name="Maiti R."/>
            <person name="Kodira C.D."/>
            <person name="Neafsey D.E."/>
            <person name="Zeng Q."/>
            <person name="Hung C.-Y."/>
            <person name="McMahan C."/>
            <person name="Muszewska A."/>
            <person name="Grynberg M."/>
            <person name="Mandel M.A."/>
            <person name="Kellner E.M."/>
            <person name="Barker B.M."/>
            <person name="Galgiani J.N."/>
            <person name="Orbach M.J."/>
            <person name="Kirkland T.N."/>
            <person name="Cole G.T."/>
            <person name="Henn M.R."/>
            <person name="Birren B.W."/>
            <person name="Taylor J.W."/>
        </authorList>
    </citation>
    <scope>NUCLEOTIDE SEQUENCE [LARGE SCALE GENOMIC DNA]</scope>
    <source>
        <strain evidence="2">UAMH 1704</strain>
    </source>
</reference>
<proteinExistence type="predicted"/>
<dbReference type="VEuPathDB" id="FungiDB:UREG_03934"/>
<accession>C4JM76</accession>
<gene>
    <name evidence="1" type="ORF">UREG_03934</name>
</gene>
<sequence>MTKGYLGHQSAAIWGPGEQQLGSRSRKRGQNLEVTWSWFRSAVAEGFVVGWSGPKPIFADWCLKIKNCWENKPKSR</sequence>
<evidence type="ECO:0000313" key="1">
    <source>
        <dbReference type="EMBL" id="EEP79088.1"/>
    </source>
</evidence>
<dbReference type="RefSeq" id="XP_002544417.1">
    <property type="nucleotide sequence ID" value="XM_002544371.1"/>
</dbReference>
<dbReference type="Proteomes" id="UP000002058">
    <property type="component" value="Unassembled WGS sequence"/>
</dbReference>
<dbReference type="InParanoid" id="C4JM76"/>
<keyword evidence="2" id="KW-1185">Reference proteome</keyword>
<protein>
    <submittedName>
        <fullName evidence="1">Uncharacterized protein</fullName>
    </submittedName>
</protein>
<evidence type="ECO:0000313" key="2">
    <source>
        <dbReference type="Proteomes" id="UP000002058"/>
    </source>
</evidence>